<evidence type="ECO:0000313" key="2">
    <source>
        <dbReference type="Proteomes" id="UP001292094"/>
    </source>
</evidence>
<name>A0AAE1QAF5_9EUCA</name>
<gene>
    <name evidence="1" type="ORF">Pmani_006355</name>
</gene>
<protein>
    <submittedName>
        <fullName evidence="1">Uncharacterized protein</fullName>
    </submittedName>
</protein>
<dbReference type="AlphaFoldDB" id="A0AAE1QAF5"/>
<proteinExistence type="predicted"/>
<dbReference type="EMBL" id="JAWZYT010000487">
    <property type="protein sequence ID" value="KAK4322906.1"/>
    <property type="molecule type" value="Genomic_DNA"/>
</dbReference>
<reference evidence="1" key="1">
    <citation type="submission" date="2023-11" db="EMBL/GenBank/DDBJ databases">
        <title>Genome assemblies of two species of porcelain crab, Petrolisthes cinctipes and Petrolisthes manimaculis (Anomura: Porcellanidae).</title>
        <authorList>
            <person name="Angst P."/>
        </authorList>
    </citation>
    <scope>NUCLEOTIDE SEQUENCE</scope>
    <source>
        <strain evidence="1">PB745_02</strain>
        <tissue evidence="1">Gill</tissue>
    </source>
</reference>
<accession>A0AAE1QAF5</accession>
<sequence>MIENCKNMKVLGRKEGRKNLHHYLTCRKHIKADMKLEKEEAAKQRNKEKEKKIGNEGCTVWSPNALNFCSITSIKLRMTPITFTRVPTTSQYNNEL</sequence>
<comment type="caution">
    <text evidence="1">The sequence shown here is derived from an EMBL/GenBank/DDBJ whole genome shotgun (WGS) entry which is preliminary data.</text>
</comment>
<keyword evidence="2" id="KW-1185">Reference proteome</keyword>
<evidence type="ECO:0000313" key="1">
    <source>
        <dbReference type="EMBL" id="KAK4322906.1"/>
    </source>
</evidence>
<organism evidence="1 2">
    <name type="scientific">Petrolisthes manimaculis</name>
    <dbReference type="NCBI Taxonomy" id="1843537"/>
    <lineage>
        <taxon>Eukaryota</taxon>
        <taxon>Metazoa</taxon>
        <taxon>Ecdysozoa</taxon>
        <taxon>Arthropoda</taxon>
        <taxon>Crustacea</taxon>
        <taxon>Multicrustacea</taxon>
        <taxon>Malacostraca</taxon>
        <taxon>Eumalacostraca</taxon>
        <taxon>Eucarida</taxon>
        <taxon>Decapoda</taxon>
        <taxon>Pleocyemata</taxon>
        <taxon>Anomura</taxon>
        <taxon>Galatheoidea</taxon>
        <taxon>Porcellanidae</taxon>
        <taxon>Petrolisthes</taxon>
    </lineage>
</organism>
<dbReference type="Proteomes" id="UP001292094">
    <property type="component" value="Unassembled WGS sequence"/>
</dbReference>